<evidence type="ECO:0000313" key="1">
    <source>
        <dbReference type="EMBL" id="KEO83562.1"/>
    </source>
</evidence>
<organism evidence="1 2">
    <name type="scientific">Tumebacillus flagellatus</name>
    <dbReference type="NCBI Taxonomy" id="1157490"/>
    <lineage>
        <taxon>Bacteria</taxon>
        <taxon>Bacillati</taxon>
        <taxon>Bacillota</taxon>
        <taxon>Bacilli</taxon>
        <taxon>Bacillales</taxon>
        <taxon>Alicyclobacillaceae</taxon>
        <taxon>Tumebacillus</taxon>
    </lineage>
</organism>
<comment type="caution">
    <text evidence="1">The sequence shown here is derived from an EMBL/GenBank/DDBJ whole genome shotgun (WGS) entry which is preliminary data.</text>
</comment>
<proteinExistence type="predicted"/>
<keyword evidence="2" id="KW-1185">Reference proteome</keyword>
<dbReference type="AlphaFoldDB" id="A0A074MCG5"/>
<dbReference type="STRING" id="1157490.EL26_09110"/>
<sequence>MIAIKTLANLRCLKGSRALPDSYVALIEENFTCLMDTLRHRETETEEEFSLDGHGYIVVLQSCDDLRDLSTVGLHRDEGGLLGGLDWIDALPLGDSSVYIMNINYSDAYTMTFFSEVGIHDHEIEAWLDKECSRHAISLSRRVRHAN</sequence>
<dbReference type="eggNOG" id="ENOG5033FMZ">
    <property type="taxonomic scope" value="Bacteria"/>
</dbReference>
<dbReference type="OrthoDB" id="2469976at2"/>
<protein>
    <submittedName>
        <fullName evidence="1">Uncharacterized protein</fullName>
    </submittedName>
</protein>
<name>A0A074MCG5_9BACL</name>
<accession>A0A074MCG5</accession>
<dbReference type="Proteomes" id="UP000027931">
    <property type="component" value="Unassembled WGS sequence"/>
</dbReference>
<gene>
    <name evidence="1" type="ORF">EL26_09110</name>
</gene>
<dbReference type="EMBL" id="JMIR01000010">
    <property type="protein sequence ID" value="KEO83562.1"/>
    <property type="molecule type" value="Genomic_DNA"/>
</dbReference>
<evidence type="ECO:0000313" key="2">
    <source>
        <dbReference type="Proteomes" id="UP000027931"/>
    </source>
</evidence>
<reference evidence="1 2" key="1">
    <citation type="journal article" date="2013" name="Int. J. Syst. Evol. Microbiol.">
        <title>Tumebacillus flagellatus sp. nov., an alpha-amylase/pullulanase-producing bacterium isolated from cassava wastewater.</title>
        <authorList>
            <person name="Wang Q."/>
            <person name="Xie N."/>
            <person name="Qin Y."/>
            <person name="Shen N."/>
            <person name="Zhu J."/>
            <person name="Mi H."/>
            <person name="Huang R."/>
        </authorList>
    </citation>
    <scope>NUCLEOTIDE SEQUENCE [LARGE SCALE GENOMIC DNA]</scope>
    <source>
        <strain evidence="1 2">GST4</strain>
    </source>
</reference>
<dbReference type="RefSeq" id="WP_052036155.1">
    <property type="nucleotide sequence ID" value="NZ_JMIR01000010.1"/>
</dbReference>